<organism evidence="1 2">
    <name type="scientific">Xenopus laevis</name>
    <name type="common">African clawed frog</name>
    <dbReference type="NCBI Taxonomy" id="8355"/>
    <lineage>
        <taxon>Eukaryota</taxon>
        <taxon>Metazoa</taxon>
        <taxon>Chordata</taxon>
        <taxon>Craniata</taxon>
        <taxon>Vertebrata</taxon>
        <taxon>Euteleostomi</taxon>
        <taxon>Amphibia</taxon>
        <taxon>Batrachia</taxon>
        <taxon>Anura</taxon>
        <taxon>Pipoidea</taxon>
        <taxon>Pipidae</taxon>
        <taxon>Xenopodinae</taxon>
        <taxon>Xenopus</taxon>
        <taxon>Xenopus</taxon>
    </lineage>
</organism>
<name>A0A974HFM9_XENLA</name>
<accession>A0A974HFM9</accession>
<sequence>MNPPISIPNLNRLLDTFSKVSNFKINYNKSLNLSRSLFTVQGLSQKCPFTWADTNSTYLGILRKDYIDWVNSKALLAKLKLDMLGQTTNILARGYKCC</sequence>
<dbReference type="AlphaFoldDB" id="A0A974HFM9"/>
<dbReference type="Proteomes" id="UP000694892">
    <property type="component" value="Chromosome 6L"/>
</dbReference>
<reference evidence="2" key="1">
    <citation type="journal article" date="2016" name="Nature">
        <title>Genome evolution in the allotetraploid frog Xenopus laevis.</title>
        <authorList>
            <person name="Session A.M."/>
            <person name="Uno Y."/>
            <person name="Kwon T."/>
            <person name="Chapman J.A."/>
            <person name="Toyoda A."/>
            <person name="Takahashi S."/>
            <person name="Fukui A."/>
            <person name="Hikosaka A."/>
            <person name="Suzuki A."/>
            <person name="Kondo M."/>
            <person name="van Heeringen S.J."/>
            <person name="Quigley I."/>
            <person name="Heinz S."/>
            <person name="Ogino H."/>
            <person name="Ochi H."/>
            <person name="Hellsten U."/>
            <person name="Lyons J.B."/>
            <person name="Simakov O."/>
            <person name="Putnam N."/>
            <person name="Stites J."/>
            <person name="Kuroki Y."/>
            <person name="Tanaka T."/>
            <person name="Michiue T."/>
            <person name="Watanabe M."/>
            <person name="Bogdanovic O."/>
            <person name="Lister R."/>
            <person name="Georgiou G."/>
            <person name="Paranjpe S.S."/>
            <person name="van Kruijsbergen I."/>
            <person name="Shu S."/>
            <person name="Carlson J."/>
            <person name="Kinoshita T."/>
            <person name="Ohta Y."/>
            <person name="Mawaribuchi S."/>
            <person name="Jenkins J."/>
            <person name="Grimwood J."/>
            <person name="Schmutz J."/>
            <person name="Mitros T."/>
            <person name="Mozaffari S.V."/>
            <person name="Suzuki Y."/>
            <person name="Haramoto Y."/>
            <person name="Yamamoto T.S."/>
            <person name="Takagi C."/>
            <person name="Heald R."/>
            <person name="Miller K."/>
            <person name="Haudenschild C."/>
            <person name="Kitzman J."/>
            <person name="Nakayama T."/>
            <person name="Izutsu Y."/>
            <person name="Robert J."/>
            <person name="Fortriede J."/>
            <person name="Burns K."/>
            <person name="Lotay V."/>
            <person name="Karimi K."/>
            <person name="Yasuoka Y."/>
            <person name="Dichmann D.S."/>
            <person name="Flajnik M.F."/>
            <person name="Houston D.W."/>
            <person name="Shendure J."/>
            <person name="DuPasquier L."/>
            <person name="Vize P.D."/>
            <person name="Zorn A.M."/>
            <person name="Ito M."/>
            <person name="Marcotte E.M."/>
            <person name="Wallingford J.B."/>
            <person name="Ito Y."/>
            <person name="Asashima M."/>
            <person name="Ueno N."/>
            <person name="Matsuda Y."/>
            <person name="Veenstra G.J."/>
            <person name="Fujiyama A."/>
            <person name="Harland R.M."/>
            <person name="Taira M."/>
            <person name="Rokhsar D.S."/>
        </authorList>
    </citation>
    <scope>NUCLEOTIDE SEQUENCE [LARGE SCALE GENOMIC DNA]</scope>
    <source>
        <strain evidence="2">J</strain>
    </source>
</reference>
<proteinExistence type="predicted"/>
<protein>
    <recommendedName>
        <fullName evidence="3">Reverse transcriptase domain-containing protein</fullName>
    </recommendedName>
</protein>
<evidence type="ECO:0000313" key="2">
    <source>
        <dbReference type="Proteomes" id="UP000694892"/>
    </source>
</evidence>
<evidence type="ECO:0000313" key="1">
    <source>
        <dbReference type="EMBL" id="OCT76113.1"/>
    </source>
</evidence>
<evidence type="ECO:0008006" key="3">
    <source>
        <dbReference type="Google" id="ProtNLM"/>
    </source>
</evidence>
<gene>
    <name evidence="1" type="ORF">XELAEV_18031301mg</name>
</gene>
<dbReference type="EMBL" id="CM004476">
    <property type="protein sequence ID" value="OCT76113.1"/>
    <property type="molecule type" value="Genomic_DNA"/>
</dbReference>